<feature type="transmembrane region" description="Helical" evidence="6">
    <location>
        <begin position="214"/>
        <end position="235"/>
    </location>
</feature>
<keyword evidence="2" id="KW-1003">Cell membrane</keyword>
<evidence type="ECO:0000256" key="1">
    <source>
        <dbReference type="ARBA" id="ARBA00004651"/>
    </source>
</evidence>
<feature type="transmembrane region" description="Helical" evidence="6">
    <location>
        <begin position="241"/>
        <end position="261"/>
    </location>
</feature>
<feature type="transmembrane region" description="Helical" evidence="6">
    <location>
        <begin position="12"/>
        <end position="31"/>
    </location>
</feature>
<feature type="transmembrane region" description="Helical" evidence="6">
    <location>
        <begin position="91"/>
        <end position="117"/>
    </location>
</feature>
<feature type="transmembrane region" description="Helical" evidence="6">
    <location>
        <begin position="51"/>
        <end position="79"/>
    </location>
</feature>
<evidence type="ECO:0000256" key="4">
    <source>
        <dbReference type="ARBA" id="ARBA00022989"/>
    </source>
</evidence>
<evidence type="ECO:0000256" key="5">
    <source>
        <dbReference type="ARBA" id="ARBA00023136"/>
    </source>
</evidence>
<dbReference type="InterPro" id="IPR001851">
    <property type="entry name" value="ABC_transp_permease"/>
</dbReference>
<reference evidence="7" key="1">
    <citation type="submission" date="2020-05" db="EMBL/GenBank/DDBJ databases">
        <authorList>
            <person name="Chiriac C."/>
            <person name="Salcher M."/>
            <person name="Ghai R."/>
            <person name="Kavagutti S V."/>
        </authorList>
    </citation>
    <scope>NUCLEOTIDE SEQUENCE</scope>
</reference>
<dbReference type="AlphaFoldDB" id="A0A6J5YW98"/>
<evidence type="ECO:0000256" key="2">
    <source>
        <dbReference type="ARBA" id="ARBA00022475"/>
    </source>
</evidence>
<dbReference type="CDD" id="cd06579">
    <property type="entry name" value="TM_PBP1_transp_AraH_like"/>
    <property type="match status" value="1"/>
</dbReference>
<dbReference type="EMBL" id="CAESAB010000008">
    <property type="protein sequence ID" value="CAB4333167.1"/>
    <property type="molecule type" value="Genomic_DNA"/>
</dbReference>
<accession>A0A6J5YW98</accession>
<sequence length="339" mass="35980">MRNQSKLSKIISIEGVVILAAFVLMVIFFSLNADSFLIPDSIRYYINEAVPIFIIIVGLTFVIIAGGIDLSIGSVLGLSAGTSLMVSMWGWPFWVAVIVGVFTGLAFGLFNAVIITIFKVNDFIVTLGTLYIAAGALTVITDKIQLIGTKDTNFQRISDMSFLGLTSSIWFALVIVVIFELILLKSPFGRRVFATGIGEVPALISGINTQRTKFGAYLISGGLAGFGGVLLASHLNSVQSGLAGGYELTAIAGAVLGGVSLAGGRGSVWRAIVGALFLTTLNQGLLLMGVNPLIFQIVTGLCILVGVVVDRGVYKFALTFSTQTREVNSQILDRKKVSL</sequence>
<evidence type="ECO:0000256" key="6">
    <source>
        <dbReference type="SAM" id="Phobius"/>
    </source>
</evidence>
<gene>
    <name evidence="7" type="ORF">UFOPK3820_00360</name>
</gene>
<comment type="subcellular location">
    <subcellularLocation>
        <location evidence="1">Cell membrane</location>
        <topology evidence="1">Multi-pass membrane protein</topology>
    </subcellularLocation>
</comment>
<feature type="transmembrane region" description="Helical" evidence="6">
    <location>
        <begin position="293"/>
        <end position="314"/>
    </location>
</feature>
<evidence type="ECO:0000256" key="3">
    <source>
        <dbReference type="ARBA" id="ARBA00022692"/>
    </source>
</evidence>
<feature type="transmembrane region" description="Helical" evidence="6">
    <location>
        <begin position="123"/>
        <end position="141"/>
    </location>
</feature>
<name>A0A6J5YW98_9ZZZZ</name>
<feature type="transmembrane region" description="Helical" evidence="6">
    <location>
        <begin position="162"/>
        <end position="182"/>
    </location>
</feature>
<organism evidence="7">
    <name type="scientific">freshwater metagenome</name>
    <dbReference type="NCBI Taxonomy" id="449393"/>
    <lineage>
        <taxon>unclassified sequences</taxon>
        <taxon>metagenomes</taxon>
        <taxon>ecological metagenomes</taxon>
    </lineage>
</organism>
<keyword evidence="5 6" id="KW-0472">Membrane</keyword>
<evidence type="ECO:0000313" key="7">
    <source>
        <dbReference type="EMBL" id="CAB4333167.1"/>
    </source>
</evidence>
<dbReference type="PANTHER" id="PTHR32196">
    <property type="entry name" value="ABC TRANSPORTER PERMEASE PROTEIN YPHD-RELATED-RELATED"/>
    <property type="match status" value="1"/>
</dbReference>
<proteinExistence type="predicted"/>
<dbReference type="GO" id="GO:0022857">
    <property type="term" value="F:transmembrane transporter activity"/>
    <property type="evidence" value="ECO:0007669"/>
    <property type="project" value="InterPro"/>
</dbReference>
<keyword evidence="3 6" id="KW-0812">Transmembrane</keyword>
<dbReference type="PANTHER" id="PTHR32196:SF72">
    <property type="entry name" value="RIBOSE IMPORT PERMEASE PROTEIN RBSC"/>
    <property type="match status" value="1"/>
</dbReference>
<protein>
    <submittedName>
        <fullName evidence="7">Unannotated protein</fullName>
    </submittedName>
</protein>
<dbReference type="Pfam" id="PF02653">
    <property type="entry name" value="BPD_transp_2"/>
    <property type="match status" value="1"/>
</dbReference>
<keyword evidence="4 6" id="KW-1133">Transmembrane helix</keyword>
<dbReference type="GO" id="GO:0005886">
    <property type="term" value="C:plasma membrane"/>
    <property type="evidence" value="ECO:0007669"/>
    <property type="project" value="UniProtKB-SubCell"/>
</dbReference>